<evidence type="ECO:0000313" key="2">
    <source>
        <dbReference type="Proteomes" id="UP000294588"/>
    </source>
</evidence>
<accession>A0AC61QIY7</accession>
<protein>
    <submittedName>
        <fullName evidence="1">Uncharacterized protein</fullName>
    </submittedName>
</protein>
<dbReference type="Proteomes" id="UP000294588">
    <property type="component" value="Unassembled WGS sequence"/>
</dbReference>
<sequence length="401" mass="44709">MIIFDDKKQNLFFPLTLNRSVGDLRCGILKLRQRLEELLDAEDTTFWIDPDLQDLYKTRHPDWKINEPANQGTLMVNSRLKPSSESISAIKDLKPNQGLVQGDDLIAFYAPKTISELPTALELKAAGIELIPSQLTLYQNLSELINDNERLIRLDFEQFFYDQDNYFETEPGVTVLNPYYIWIGENVSLNPGCVLDASEGPIIIDEGTTVLPNAVICGPAYIGKKSLIKVGAKIYEGTSIGPVCKVGGEVEESIIQAYSNKQHDGFLGHSYIGEWVNIGAGSSNSDLKNTYKNVKFYSYASGEKIDSGTMFLGSMVGDYVKLGINTSVNTGCVIGFGCNLWSSDLIADFIPDFSWGRASQLTKYRFEAFCETAKLVKKRRGLDLSPEEIALFKKIWELNNG</sequence>
<gene>
    <name evidence="1" type="ORF">E0946_04640</name>
</gene>
<proteinExistence type="predicted"/>
<reference evidence="1" key="1">
    <citation type="submission" date="2019-03" db="EMBL/GenBank/DDBJ databases">
        <title>Candidatus Syntrophosphaera thermopropionivorans: a novel player in syntrophic propionate oxidation during anaerobic digestion.</title>
        <authorList>
            <person name="Dyksma S."/>
        </authorList>
    </citation>
    <scope>NUCLEOTIDE SEQUENCE</scope>
    <source>
        <strain evidence="1">W5</strain>
    </source>
</reference>
<keyword evidence="2" id="KW-1185">Reference proteome</keyword>
<evidence type="ECO:0000313" key="1">
    <source>
        <dbReference type="EMBL" id="TDF72923.1"/>
    </source>
</evidence>
<organism evidence="1 2">
    <name type="scientific">Candidatus Syntrophosphaera thermopropionivorans</name>
    <dbReference type="NCBI Taxonomy" id="2593015"/>
    <lineage>
        <taxon>Bacteria</taxon>
        <taxon>Pseudomonadati</taxon>
        <taxon>Candidatus Cloacimonadota</taxon>
        <taxon>Candidatus Cloacimonadia</taxon>
        <taxon>Candidatus Cloacimonadales</taxon>
        <taxon>Candidatus Cloacimonadaceae</taxon>
        <taxon>Candidatus Syntrophosphaera</taxon>
    </lineage>
</organism>
<dbReference type="EMBL" id="SMOG01000012">
    <property type="protein sequence ID" value="TDF72923.1"/>
    <property type="molecule type" value="Genomic_DNA"/>
</dbReference>
<comment type="caution">
    <text evidence="1">The sequence shown here is derived from an EMBL/GenBank/DDBJ whole genome shotgun (WGS) entry which is preliminary data.</text>
</comment>
<name>A0AC61QIY7_9BACT</name>